<evidence type="ECO:0000256" key="1">
    <source>
        <dbReference type="SAM" id="SignalP"/>
    </source>
</evidence>
<accession>A0A2M4DKN3</accession>
<feature type="chain" id="PRO_5014960662" evidence="1">
    <location>
        <begin position="26"/>
        <end position="73"/>
    </location>
</feature>
<feature type="signal peptide" evidence="1">
    <location>
        <begin position="1"/>
        <end position="25"/>
    </location>
</feature>
<organism evidence="2">
    <name type="scientific">Anopheles darlingi</name>
    <name type="common">Mosquito</name>
    <dbReference type="NCBI Taxonomy" id="43151"/>
    <lineage>
        <taxon>Eukaryota</taxon>
        <taxon>Metazoa</taxon>
        <taxon>Ecdysozoa</taxon>
        <taxon>Arthropoda</taxon>
        <taxon>Hexapoda</taxon>
        <taxon>Insecta</taxon>
        <taxon>Pterygota</taxon>
        <taxon>Neoptera</taxon>
        <taxon>Endopterygota</taxon>
        <taxon>Diptera</taxon>
        <taxon>Nematocera</taxon>
        <taxon>Culicoidea</taxon>
        <taxon>Culicidae</taxon>
        <taxon>Anophelinae</taxon>
        <taxon>Anopheles</taxon>
    </lineage>
</organism>
<proteinExistence type="predicted"/>
<name>A0A2M4DKN3_ANODA</name>
<sequence length="73" mass="8721">MHSCFPYLSASFCFFFLIWPPATFTDAYESAKNPRMSFRAEVRLRRIGSLHIFEKSFFFFNYSPFERKPFGSL</sequence>
<evidence type="ECO:0000313" key="2">
    <source>
        <dbReference type="EMBL" id="MBW78113.1"/>
    </source>
</evidence>
<keyword evidence="1" id="KW-0732">Signal</keyword>
<protein>
    <submittedName>
        <fullName evidence="2">Putative secreted protein</fullName>
    </submittedName>
</protein>
<dbReference type="EMBL" id="GGFL01013935">
    <property type="protein sequence ID" value="MBW78113.1"/>
    <property type="molecule type" value="Transcribed_RNA"/>
</dbReference>
<dbReference type="AlphaFoldDB" id="A0A2M4DKN3"/>
<reference evidence="2" key="1">
    <citation type="submission" date="2018-01" db="EMBL/GenBank/DDBJ databases">
        <title>An insight into the sialome of Amazonian anophelines.</title>
        <authorList>
            <person name="Ribeiro J.M."/>
            <person name="Scarpassa V."/>
            <person name="Calvo E."/>
        </authorList>
    </citation>
    <scope>NUCLEOTIDE SEQUENCE</scope>
</reference>